<dbReference type="AlphaFoldDB" id="A0A7W1XUM4"/>
<feature type="transmembrane region" description="Helical" evidence="6">
    <location>
        <begin position="42"/>
        <end position="64"/>
    </location>
</feature>
<evidence type="ECO:0000256" key="3">
    <source>
        <dbReference type="ARBA" id="ARBA00022692"/>
    </source>
</evidence>
<dbReference type="GO" id="GO:0015171">
    <property type="term" value="F:amino acid transmembrane transporter activity"/>
    <property type="evidence" value="ECO:0007669"/>
    <property type="project" value="TreeGrafter"/>
</dbReference>
<evidence type="ECO:0000256" key="5">
    <source>
        <dbReference type="ARBA" id="ARBA00023136"/>
    </source>
</evidence>
<evidence type="ECO:0000256" key="6">
    <source>
        <dbReference type="SAM" id="Phobius"/>
    </source>
</evidence>
<dbReference type="RefSeq" id="WP_181742076.1">
    <property type="nucleotide sequence ID" value="NZ_JACEOL010000062.1"/>
</dbReference>
<evidence type="ECO:0000256" key="2">
    <source>
        <dbReference type="ARBA" id="ARBA00022475"/>
    </source>
</evidence>
<evidence type="ECO:0000256" key="1">
    <source>
        <dbReference type="ARBA" id="ARBA00004651"/>
    </source>
</evidence>
<feature type="transmembrane region" description="Helical" evidence="6">
    <location>
        <begin position="70"/>
        <end position="88"/>
    </location>
</feature>
<accession>A0A7W1XUM4</accession>
<keyword evidence="4 6" id="KW-1133">Transmembrane helix</keyword>
<keyword evidence="8" id="KW-1185">Reference proteome</keyword>
<sequence>MDYSNIITFLLASITLTLMPGPDIIFVTTLSMTKGVKRGMSTALGLCTGLFVHTAAAAIGISAIIYHSALAFHILKYAGALYLFYLAWQTVKNSSTVRVEQNRSQQSFFSLYKRGIWMNLLNPKVAVFFLAFLPQFVDPEAGTVPLQMIVLGGLFIAQALVVFGLVSIGSGYLGEKLLHRTSHSRIVQWIEAAVYSIVGLRLVFMER</sequence>
<keyword evidence="2" id="KW-1003">Cell membrane</keyword>
<comment type="caution">
    <text evidence="7">The sequence shown here is derived from an EMBL/GenBank/DDBJ whole genome shotgun (WGS) entry which is preliminary data.</text>
</comment>
<organism evidence="7 8">
    <name type="scientific">Thermoactinomyces mirandus</name>
    <dbReference type="NCBI Taxonomy" id="2756294"/>
    <lineage>
        <taxon>Bacteria</taxon>
        <taxon>Bacillati</taxon>
        <taxon>Bacillota</taxon>
        <taxon>Bacilli</taxon>
        <taxon>Bacillales</taxon>
        <taxon>Thermoactinomycetaceae</taxon>
        <taxon>Thermoactinomyces</taxon>
    </lineage>
</organism>
<feature type="transmembrane region" description="Helical" evidence="6">
    <location>
        <begin position="6"/>
        <end position="30"/>
    </location>
</feature>
<dbReference type="GO" id="GO:0005886">
    <property type="term" value="C:plasma membrane"/>
    <property type="evidence" value="ECO:0007669"/>
    <property type="project" value="UniProtKB-SubCell"/>
</dbReference>
<evidence type="ECO:0000313" key="8">
    <source>
        <dbReference type="Proteomes" id="UP000538292"/>
    </source>
</evidence>
<dbReference type="EMBL" id="JACEOL010000062">
    <property type="protein sequence ID" value="MBA4603603.1"/>
    <property type="molecule type" value="Genomic_DNA"/>
</dbReference>
<dbReference type="PANTHER" id="PTHR30086">
    <property type="entry name" value="ARGININE EXPORTER PROTEIN ARGO"/>
    <property type="match status" value="1"/>
</dbReference>
<name>A0A7W1XUM4_9BACL</name>
<dbReference type="PANTHER" id="PTHR30086:SF20">
    <property type="entry name" value="ARGININE EXPORTER PROTEIN ARGO-RELATED"/>
    <property type="match status" value="1"/>
</dbReference>
<dbReference type="Proteomes" id="UP000538292">
    <property type="component" value="Unassembled WGS sequence"/>
</dbReference>
<comment type="subcellular location">
    <subcellularLocation>
        <location evidence="1">Cell membrane</location>
        <topology evidence="1">Multi-pass membrane protein</topology>
    </subcellularLocation>
</comment>
<dbReference type="Pfam" id="PF01810">
    <property type="entry name" value="LysE"/>
    <property type="match status" value="1"/>
</dbReference>
<proteinExistence type="predicted"/>
<reference evidence="7 8" key="1">
    <citation type="submission" date="2020-07" db="EMBL/GenBank/DDBJ databases">
        <title>Thermoactinomyces phylogeny.</title>
        <authorList>
            <person name="Dunlap C."/>
        </authorList>
    </citation>
    <scope>NUCLEOTIDE SEQUENCE [LARGE SCALE GENOMIC DNA]</scope>
    <source>
        <strain evidence="7 8">AMNI-1</strain>
    </source>
</reference>
<keyword evidence="3 6" id="KW-0812">Transmembrane</keyword>
<evidence type="ECO:0000313" key="7">
    <source>
        <dbReference type="EMBL" id="MBA4603603.1"/>
    </source>
</evidence>
<gene>
    <name evidence="7" type="ORF">H2C83_15130</name>
</gene>
<feature type="transmembrane region" description="Helical" evidence="6">
    <location>
        <begin position="186"/>
        <end position="204"/>
    </location>
</feature>
<feature type="transmembrane region" description="Helical" evidence="6">
    <location>
        <begin position="116"/>
        <end position="137"/>
    </location>
</feature>
<keyword evidence="5 6" id="KW-0472">Membrane</keyword>
<evidence type="ECO:0000256" key="4">
    <source>
        <dbReference type="ARBA" id="ARBA00022989"/>
    </source>
</evidence>
<feature type="transmembrane region" description="Helical" evidence="6">
    <location>
        <begin position="149"/>
        <end position="174"/>
    </location>
</feature>
<protein>
    <submittedName>
        <fullName evidence="7">LysE family translocator</fullName>
    </submittedName>
</protein>
<dbReference type="PIRSF" id="PIRSF006324">
    <property type="entry name" value="LeuE"/>
    <property type="match status" value="1"/>
</dbReference>
<dbReference type="InterPro" id="IPR001123">
    <property type="entry name" value="LeuE-type"/>
</dbReference>